<protein>
    <submittedName>
        <fullName evidence="4">Alpha/beta-hydrolase</fullName>
    </submittedName>
</protein>
<dbReference type="GO" id="GO:0016787">
    <property type="term" value="F:hydrolase activity"/>
    <property type="evidence" value="ECO:0007669"/>
    <property type="project" value="UniProtKB-KW"/>
</dbReference>
<sequence length="321" mass="36104">MKLFNIHSILLFIFITWVTCNPIVNTEEKNLEKRDLGTYASSITNYIFKKKGIARNVSYDKNKYMDIYYDKNDTNTKKPVIVYIYGGIWFLGEKTFYTKLAEFANDIGFVAAVPNYVQFPYGHIDDMVYDVGNSLSWIYNNISEYGGDNENIIVIGHSSGAHIMALGLFKSTLRLKGIGENSITKPYPPIKRAILLGGPYDFDAFSFHSRVLGKEIENSKFEAFASYVLGSEQSCPTDILKEYEDNSISYLGAERITITLLSEDKTVPESIGIGLFTQMKRVGDTSAELYTVQGFDHTGLTEGVMDGNEKAKEAFIKLLSN</sequence>
<dbReference type="AlphaFoldDB" id="A0A1Y2EHF9"/>
<dbReference type="InterPro" id="IPR050300">
    <property type="entry name" value="GDXG_lipolytic_enzyme"/>
</dbReference>
<dbReference type="EMBL" id="MCOG01000041">
    <property type="protein sequence ID" value="ORY70877.1"/>
    <property type="molecule type" value="Genomic_DNA"/>
</dbReference>
<proteinExistence type="predicted"/>
<evidence type="ECO:0000256" key="1">
    <source>
        <dbReference type="ARBA" id="ARBA00022801"/>
    </source>
</evidence>
<dbReference type="PANTHER" id="PTHR48081:SF33">
    <property type="entry name" value="KYNURENINE FORMAMIDASE"/>
    <property type="match status" value="1"/>
</dbReference>
<evidence type="ECO:0000259" key="3">
    <source>
        <dbReference type="Pfam" id="PF20434"/>
    </source>
</evidence>
<dbReference type="PANTHER" id="PTHR48081">
    <property type="entry name" value="AB HYDROLASE SUPERFAMILY PROTEIN C4A8.06C"/>
    <property type="match status" value="1"/>
</dbReference>
<name>A0A1Y2EHF9_9FUNG</name>
<keyword evidence="5" id="KW-1185">Reference proteome</keyword>
<keyword evidence="2" id="KW-0732">Signal</keyword>
<reference evidence="4 5" key="1">
    <citation type="submission" date="2016-08" db="EMBL/GenBank/DDBJ databases">
        <title>A Parts List for Fungal Cellulosomes Revealed by Comparative Genomics.</title>
        <authorList>
            <consortium name="DOE Joint Genome Institute"/>
            <person name="Haitjema C.H."/>
            <person name="Gilmore S.P."/>
            <person name="Henske J.K."/>
            <person name="Solomon K.V."/>
            <person name="De Groot R."/>
            <person name="Kuo A."/>
            <person name="Mondo S.J."/>
            <person name="Salamov A.A."/>
            <person name="Labutti K."/>
            <person name="Zhao Z."/>
            <person name="Chiniquy J."/>
            <person name="Barry K."/>
            <person name="Brewer H.M."/>
            <person name="Purvine S.O."/>
            <person name="Wright A.T."/>
            <person name="Boxma B."/>
            <person name="Van Alen T."/>
            <person name="Hackstein J.H."/>
            <person name="Baker S.E."/>
            <person name="Grigoriev I.V."/>
            <person name="O'Malley M.A."/>
        </authorList>
    </citation>
    <scope>NUCLEOTIDE SEQUENCE [LARGE SCALE GENOMIC DNA]</scope>
    <source>
        <strain evidence="4 5">G1</strain>
    </source>
</reference>
<feature type="signal peptide" evidence="2">
    <location>
        <begin position="1"/>
        <end position="20"/>
    </location>
</feature>
<evidence type="ECO:0000313" key="4">
    <source>
        <dbReference type="EMBL" id="ORY70877.1"/>
    </source>
</evidence>
<dbReference type="Pfam" id="PF20434">
    <property type="entry name" value="BD-FAE"/>
    <property type="match status" value="1"/>
</dbReference>
<dbReference type="InterPro" id="IPR029058">
    <property type="entry name" value="AB_hydrolase_fold"/>
</dbReference>
<organism evidence="4 5">
    <name type="scientific">Neocallimastix californiae</name>
    <dbReference type="NCBI Taxonomy" id="1754190"/>
    <lineage>
        <taxon>Eukaryota</taxon>
        <taxon>Fungi</taxon>
        <taxon>Fungi incertae sedis</taxon>
        <taxon>Chytridiomycota</taxon>
        <taxon>Chytridiomycota incertae sedis</taxon>
        <taxon>Neocallimastigomycetes</taxon>
        <taxon>Neocallimastigales</taxon>
        <taxon>Neocallimastigaceae</taxon>
        <taxon>Neocallimastix</taxon>
    </lineage>
</organism>
<evidence type="ECO:0000256" key="2">
    <source>
        <dbReference type="SAM" id="SignalP"/>
    </source>
</evidence>
<feature type="chain" id="PRO_5013073343" evidence="2">
    <location>
        <begin position="21"/>
        <end position="321"/>
    </location>
</feature>
<comment type="caution">
    <text evidence="4">The sequence shown here is derived from an EMBL/GenBank/DDBJ whole genome shotgun (WGS) entry which is preliminary data.</text>
</comment>
<keyword evidence="1 4" id="KW-0378">Hydrolase</keyword>
<accession>A0A1Y2EHF9</accession>
<evidence type="ECO:0000313" key="5">
    <source>
        <dbReference type="Proteomes" id="UP000193920"/>
    </source>
</evidence>
<gene>
    <name evidence="4" type="ORF">LY90DRAFT_667303</name>
</gene>
<dbReference type="STRING" id="1754190.A0A1Y2EHF9"/>
<dbReference type="OrthoDB" id="6495301at2759"/>
<dbReference type="InterPro" id="IPR049492">
    <property type="entry name" value="BD-FAE-like_dom"/>
</dbReference>
<feature type="domain" description="BD-FAE-like" evidence="3">
    <location>
        <begin position="65"/>
        <end position="216"/>
    </location>
</feature>
<dbReference type="Proteomes" id="UP000193920">
    <property type="component" value="Unassembled WGS sequence"/>
</dbReference>
<dbReference type="SUPFAM" id="SSF53474">
    <property type="entry name" value="alpha/beta-Hydrolases"/>
    <property type="match status" value="1"/>
</dbReference>
<dbReference type="Gene3D" id="3.40.50.1820">
    <property type="entry name" value="alpha/beta hydrolase"/>
    <property type="match status" value="1"/>
</dbReference>